<accession>A0A1J5QCC3</accession>
<comment type="caution">
    <text evidence="1">The sequence shown here is derived from an EMBL/GenBank/DDBJ whole genome shotgun (WGS) entry which is preliminary data.</text>
</comment>
<evidence type="ECO:0000313" key="1">
    <source>
        <dbReference type="EMBL" id="OIQ77639.1"/>
    </source>
</evidence>
<gene>
    <name evidence="1" type="ORF">GALL_406670</name>
</gene>
<organism evidence="1">
    <name type="scientific">mine drainage metagenome</name>
    <dbReference type="NCBI Taxonomy" id="410659"/>
    <lineage>
        <taxon>unclassified sequences</taxon>
        <taxon>metagenomes</taxon>
        <taxon>ecological metagenomes</taxon>
    </lineage>
</organism>
<sequence>MSNANDSIPPEVLSHLLVRRVGRSYTTEDGVQGVRFSRAVEGEAFAGLLACQ</sequence>
<dbReference type="EMBL" id="MLJW01001568">
    <property type="protein sequence ID" value="OIQ77639.1"/>
    <property type="molecule type" value="Genomic_DNA"/>
</dbReference>
<name>A0A1J5QCC3_9ZZZZ</name>
<protein>
    <submittedName>
        <fullName evidence="1">Uncharacterized protein</fullName>
    </submittedName>
</protein>
<proteinExistence type="predicted"/>
<dbReference type="AlphaFoldDB" id="A0A1J5QCC3"/>
<reference evidence="1" key="1">
    <citation type="submission" date="2016-10" db="EMBL/GenBank/DDBJ databases">
        <title>Sequence of Gallionella enrichment culture.</title>
        <authorList>
            <person name="Poehlein A."/>
            <person name="Muehling M."/>
            <person name="Daniel R."/>
        </authorList>
    </citation>
    <scope>NUCLEOTIDE SEQUENCE</scope>
</reference>